<name>A0A285U219_9HYPH</name>
<dbReference type="Proteomes" id="UP000219167">
    <property type="component" value="Unassembled WGS sequence"/>
</dbReference>
<dbReference type="RefSeq" id="WP_245423406.1">
    <property type="nucleotide sequence ID" value="NZ_OBQD01000002.1"/>
</dbReference>
<reference evidence="1 2" key="1">
    <citation type="submission" date="2017-08" db="EMBL/GenBank/DDBJ databases">
        <authorList>
            <person name="de Groot N.N."/>
        </authorList>
    </citation>
    <scope>NUCLEOTIDE SEQUENCE [LARGE SCALE GENOMIC DNA]</scope>
    <source>
        <strain evidence="1 2">JC85</strain>
    </source>
</reference>
<organism evidence="1 2">
    <name type="scientific">Rhizobium subbaraonis</name>
    <dbReference type="NCBI Taxonomy" id="908946"/>
    <lineage>
        <taxon>Bacteria</taxon>
        <taxon>Pseudomonadati</taxon>
        <taxon>Pseudomonadota</taxon>
        <taxon>Alphaproteobacteria</taxon>
        <taxon>Hyphomicrobiales</taxon>
        <taxon>Rhizobiaceae</taxon>
        <taxon>Rhizobium/Agrobacterium group</taxon>
        <taxon>Rhizobium</taxon>
    </lineage>
</organism>
<accession>A0A285U219</accession>
<dbReference type="AlphaFoldDB" id="A0A285U219"/>
<protein>
    <submittedName>
        <fullName evidence="1">Succinoglycan biosynthesis protein ExoL</fullName>
    </submittedName>
</protein>
<proteinExistence type="predicted"/>
<evidence type="ECO:0000313" key="2">
    <source>
        <dbReference type="Proteomes" id="UP000219167"/>
    </source>
</evidence>
<sequence length="403" mass="44658">MLRILYLAHDLSDPAIRRRVLALQTGNASVTLAGFRRGEQAAAAMNGVTAIELGTTEDARFLQRAGAVARACMNLGTSMRGVVRPDLVIARNLEMLAVARRAVALFGDDIPVVYECLDIHRLLLRNDIGGRALRAAERRLGSEVSLLITSSPAYVENYFQPLSGLDAPVMLLENKVLELDDENPVVPAPRPPTESQPWKIGWFGALRCRKSLDLLSRFSRAMEGKVEIVVRGRPAYTELKDFDSFMRGEPFMSFRGAYRNPEDLAEIYGEVQFCWAIDFFEEGQNSAWLLPNRMYEGCRYGAVPIAIAGTETARFIGGRDIGFVLQQASVDALVALFSGIDHTRYVDAATRIADQGAKQWTFRRRDCIELVNRLSAIANAPETASRNPAQVAAATMEMELNDR</sequence>
<dbReference type="SUPFAM" id="SSF53756">
    <property type="entry name" value="UDP-Glycosyltransferase/glycogen phosphorylase"/>
    <property type="match status" value="1"/>
</dbReference>
<gene>
    <name evidence="1" type="ORF">SAMN05892877_102202</name>
</gene>
<evidence type="ECO:0000313" key="1">
    <source>
        <dbReference type="EMBL" id="SOC35872.1"/>
    </source>
</evidence>
<keyword evidence="2" id="KW-1185">Reference proteome</keyword>
<dbReference type="EMBL" id="OBQD01000002">
    <property type="protein sequence ID" value="SOC35872.1"/>
    <property type="molecule type" value="Genomic_DNA"/>
</dbReference>